<dbReference type="Gene3D" id="3.80.10.10">
    <property type="entry name" value="Ribonuclease Inhibitor"/>
    <property type="match status" value="1"/>
</dbReference>
<gene>
    <name evidence="1" type="ORF">EXIGLDRAFT_730269</name>
</gene>
<name>A0A165LAJ1_EXIGL</name>
<proteinExistence type="predicted"/>
<dbReference type="SUPFAM" id="SSF81383">
    <property type="entry name" value="F-box domain"/>
    <property type="match status" value="1"/>
</dbReference>
<accession>A0A165LAJ1</accession>
<evidence type="ECO:0000313" key="1">
    <source>
        <dbReference type="EMBL" id="KZV97600.1"/>
    </source>
</evidence>
<dbReference type="InterPro" id="IPR036047">
    <property type="entry name" value="F-box-like_dom_sf"/>
</dbReference>
<keyword evidence="2" id="KW-1185">Reference proteome</keyword>
<organism evidence="1 2">
    <name type="scientific">Exidia glandulosa HHB12029</name>
    <dbReference type="NCBI Taxonomy" id="1314781"/>
    <lineage>
        <taxon>Eukaryota</taxon>
        <taxon>Fungi</taxon>
        <taxon>Dikarya</taxon>
        <taxon>Basidiomycota</taxon>
        <taxon>Agaricomycotina</taxon>
        <taxon>Agaricomycetes</taxon>
        <taxon>Auriculariales</taxon>
        <taxon>Exidiaceae</taxon>
        <taxon>Exidia</taxon>
    </lineage>
</organism>
<reference evidence="1 2" key="1">
    <citation type="journal article" date="2016" name="Mol. Biol. Evol.">
        <title>Comparative Genomics of Early-Diverging Mushroom-Forming Fungi Provides Insights into the Origins of Lignocellulose Decay Capabilities.</title>
        <authorList>
            <person name="Nagy L.G."/>
            <person name="Riley R."/>
            <person name="Tritt A."/>
            <person name="Adam C."/>
            <person name="Daum C."/>
            <person name="Floudas D."/>
            <person name="Sun H."/>
            <person name="Yadav J.S."/>
            <person name="Pangilinan J."/>
            <person name="Larsson K.H."/>
            <person name="Matsuura K."/>
            <person name="Barry K."/>
            <person name="Labutti K."/>
            <person name="Kuo R."/>
            <person name="Ohm R.A."/>
            <person name="Bhattacharya S.S."/>
            <person name="Shirouzu T."/>
            <person name="Yoshinaga Y."/>
            <person name="Martin F.M."/>
            <person name="Grigoriev I.V."/>
            <person name="Hibbett D.S."/>
        </authorList>
    </citation>
    <scope>NUCLEOTIDE SEQUENCE [LARGE SCALE GENOMIC DNA]</scope>
    <source>
        <strain evidence="1 2">HHB12029</strain>
    </source>
</reference>
<sequence length="577" mass="65483">MDDGKQSIARSFDAVLRTLDLPDRVGLELMRQLFLAKLDVVIARRQRKCTLESSVASRLPNEIWSAIWQDSALHLDDQIRFSQVCQAWRTFALLSPRLWRDVSFRICWLPCQHESLAQPRFKRKVPCEHVTCPTISARRLDLQFARLEALLPRSSPLAFNLKIWTVRGHDVTDWIGRFAQTLSPHTRRIGRMYMSVHGETTLPVVMGLLQALPGLRELAAITRGSSLQGSLSLTPDLMPQVQKLNLFNHYLLLSETARMHSVRELSFTFASAEDLLRTLQSFPNLETLSLALKEGVMDMATFRLHAAEIRQLAAPLTGISLVHVYSGCEDPFLDVFYRPSRQNMTIEFWDSFAVSSFRTILGGMKEVGGVKLIVSCYDGKRLLISAQTDNCYPPRQRRILVYNMDHDYGEIKTLLTDLWDYFPLSAVDVLDFDAYTWAAMPVYRGPVHTTHLCLVLRPGSDWFTTGSFTTDSVAFPWSGPHPARFPLLRRLSILGPEGTEVAAESLLAFIEALGLGPDEQSLEVELQGIITLVGNSTDLYRRCNVYFDANRLDATFESTYMIHDLKPVKPTHVHVLW</sequence>
<dbReference type="AlphaFoldDB" id="A0A165LAJ1"/>
<dbReference type="InParanoid" id="A0A165LAJ1"/>
<dbReference type="EMBL" id="KV425928">
    <property type="protein sequence ID" value="KZV97600.1"/>
    <property type="molecule type" value="Genomic_DNA"/>
</dbReference>
<dbReference type="Proteomes" id="UP000077266">
    <property type="component" value="Unassembled WGS sequence"/>
</dbReference>
<protein>
    <submittedName>
        <fullName evidence="1">Uncharacterized protein</fullName>
    </submittedName>
</protein>
<evidence type="ECO:0000313" key="2">
    <source>
        <dbReference type="Proteomes" id="UP000077266"/>
    </source>
</evidence>
<dbReference type="InterPro" id="IPR032675">
    <property type="entry name" value="LRR_dom_sf"/>
</dbReference>